<dbReference type="EMBL" id="JACGWK010000008">
    <property type="protein sequence ID" value="KAL0339276.1"/>
    <property type="molecule type" value="Genomic_DNA"/>
</dbReference>
<accession>A0AAW2NA33</accession>
<reference evidence="1" key="1">
    <citation type="submission" date="2020-06" db="EMBL/GenBank/DDBJ databases">
        <authorList>
            <person name="Li T."/>
            <person name="Hu X."/>
            <person name="Zhang T."/>
            <person name="Song X."/>
            <person name="Zhang H."/>
            <person name="Dai N."/>
            <person name="Sheng W."/>
            <person name="Hou X."/>
            <person name="Wei L."/>
        </authorList>
    </citation>
    <scope>NUCLEOTIDE SEQUENCE</scope>
    <source>
        <strain evidence="1">G01</strain>
        <tissue evidence="1">Leaf</tissue>
    </source>
</reference>
<proteinExistence type="predicted"/>
<gene>
    <name evidence="1" type="ORF">Sangu_1449700</name>
</gene>
<organism evidence="1">
    <name type="scientific">Sesamum angustifolium</name>
    <dbReference type="NCBI Taxonomy" id="2727405"/>
    <lineage>
        <taxon>Eukaryota</taxon>
        <taxon>Viridiplantae</taxon>
        <taxon>Streptophyta</taxon>
        <taxon>Embryophyta</taxon>
        <taxon>Tracheophyta</taxon>
        <taxon>Spermatophyta</taxon>
        <taxon>Magnoliopsida</taxon>
        <taxon>eudicotyledons</taxon>
        <taxon>Gunneridae</taxon>
        <taxon>Pentapetalae</taxon>
        <taxon>asterids</taxon>
        <taxon>lamiids</taxon>
        <taxon>Lamiales</taxon>
        <taxon>Pedaliaceae</taxon>
        <taxon>Sesamum</taxon>
    </lineage>
</organism>
<evidence type="ECO:0000313" key="1">
    <source>
        <dbReference type="EMBL" id="KAL0339276.1"/>
    </source>
</evidence>
<comment type="caution">
    <text evidence="1">The sequence shown here is derived from an EMBL/GenBank/DDBJ whole genome shotgun (WGS) entry which is preliminary data.</text>
</comment>
<sequence length="110" mass="12034">MFSFLTFTSAKRGVPTYVTGLRDGRAKGPVDPLACLEGVGRGSAWHLPFVSLVEAKLAGVESGFFINGCSIEEFASKNFPLLRALSCSSWLNMLAARRKEQVHQHITYAN</sequence>
<protein>
    <submittedName>
        <fullName evidence="1">Uncharacterized protein</fullName>
    </submittedName>
</protein>
<reference evidence="1" key="2">
    <citation type="journal article" date="2024" name="Plant">
        <title>Genomic evolution and insights into agronomic trait innovations of Sesamum species.</title>
        <authorList>
            <person name="Miao H."/>
            <person name="Wang L."/>
            <person name="Qu L."/>
            <person name="Liu H."/>
            <person name="Sun Y."/>
            <person name="Le M."/>
            <person name="Wang Q."/>
            <person name="Wei S."/>
            <person name="Zheng Y."/>
            <person name="Lin W."/>
            <person name="Duan Y."/>
            <person name="Cao H."/>
            <person name="Xiong S."/>
            <person name="Wang X."/>
            <person name="Wei L."/>
            <person name="Li C."/>
            <person name="Ma Q."/>
            <person name="Ju M."/>
            <person name="Zhao R."/>
            <person name="Li G."/>
            <person name="Mu C."/>
            <person name="Tian Q."/>
            <person name="Mei H."/>
            <person name="Zhang T."/>
            <person name="Gao T."/>
            <person name="Zhang H."/>
        </authorList>
    </citation>
    <scope>NUCLEOTIDE SEQUENCE</scope>
    <source>
        <strain evidence="1">G01</strain>
    </source>
</reference>
<name>A0AAW2NA33_9LAMI</name>
<dbReference type="AlphaFoldDB" id="A0AAW2NA33"/>